<evidence type="ECO:0000256" key="2">
    <source>
        <dbReference type="ARBA" id="ARBA00022448"/>
    </source>
</evidence>
<sequence length="783" mass="88573">MAQTGSIKGRVYNEINNESIPFANIVLDSTLIGTTSDEEGRYEISNLTPGIYNLTCSFVGFKTTYLYEITVGSAAVTDINIALTEESALLDQVVLQTNRIEKSEESPLSKQTIGATEIYRNPGANRDISRVVQILPGVATTVSFRNDIIVRGGAPNENRFYLDGIEIPNINHFATQGSSGGPVGMINVNFIRDVDFYSGAFPANRGNTMSSVMEFQQITGNREKLGGSFMVGSSDIGLTLNGPTGKNSSFILSARRSYLQFLFQALKLPFLPTYNDFQYKHFFEFGDKDQLTIVGLGAIDNFELNTDVNDGETDQETIDRNNYILGNLPVNDQWNYTIGANWKHFSKNSYQNVILSRNHLNNSAIKYKDNIEDPDALLYDYNSEEIENKLRVESTKRINGWNWNIGAGFEHVKYTNSTFNKRVVNDEVTIIDFDSEFTMQKYSLFTQLSKSVLNERLSLSLGIRTDANSYSDEMSNLLDQLSPRFSASYQFTEKFSASFNLGRYYQLPAYTVMGYRDNDENLVNRENGITYIQSDHIVGGVQYNPTRYSKISVEAFYKKYDNYPFLTNDSISLANLGGDFGVIGNEPAVSNSKGRSYGLEFFLQQKLSSTVYGLISYTFVRSEFEDKNGDYVASSWDNRHILNITAGKKLRKNWEIGAKFRFLGGSPYTPYDIEQSSKKENWDVTQRGINDWDQLNTVRNGNSHGLDFRVDKRWFFEKWALNAYLDIQNLYGFKTETQPFLDVVRDDSGNPIEDPNQPDSYLTKEVENTSGTILPSIGLMIEF</sequence>
<name>A0ABU9L3C5_9FLAO</name>
<proteinExistence type="inferred from homology"/>
<dbReference type="Gene3D" id="2.170.130.10">
    <property type="entry name" value="TonB-dependent receptor, plug domain"/>
    <property type="match status" value="1"/>
</dbReference>
<keyword evidence="12" id="KW-1185">Reference proteome</keyword>
<gene>
    <name evidence="11" type="ORF">AABB81_08210</name>
</gene>
<evidence type="ECO:0000256" key="5">
    <source>
        <dbReference type="ARBA" id="ARBA00023077"/>
    </source>
</evidence>
<dbReference type="Gene3D" id="2.40.170.20">
    <property type="entry name" value="TonB-dependent receptor, beta-barrel domain"/>
    <property type="match status" value="1"/>
</dbReference>
<evidence type="ECO:0000256" key="7">
    <source>
        <dbReference type="ARBA" id="ARBA00023237"/>
    </source>
</evidence>
<protein>
    <submittedName>
        <fullName evidence="11">TonB-dependent receptor</fullName>
    </submittedName>
</protein>
<evidence type="ECO:0000259" key="10">
    <source>
        <dbReference type="Pfam" id="PF07715"/>
    </source>
</evidence>
<evidence type="ECO:0000256" key="8">
    <source>
        <dbReference type="RuleBase" id="RU003357"/>
    </source>
</evidence>
<dbReference type="InterPro" id="IPR012910">
    <property type="entry name" value="Plug_dom"/>
</dbReference>
<dbReference type="SUPFAM" id="SSF56935">
    <property type="entry name" value="Porins"/>
    <property type="match status" value="1"/>
</dbReference>
<comment type="caution">
    <text evidence="11">The sequence shown here is derived from an EMBL/GenBank/DDBJ whole genome shotgun (WGS) entry which is preliminary data.</text>
</comment>
<dbReference type="Proteomes" id="UP001474120">
    <property type="component" value="Unassembled WGS sequence"/>
</dbReference>
<keyword evidence="5 8" id="KW-0798">TonB box</keyword>
<evidence type="ECO:0000313" key="11">
    <source>
        <dbReference type="EMBL" id="MEL4455876.1"/>
    </source>
</evidence>
<dbReference type="PANTHER" id="PTHR30069">
    <property type="entry name" value="TONB-DEPENDENT OUTER MEMBRANE RECEPTOR"/>
    <property type="match status" value="1"/>
</dbReference>
<comment type="similarity">
    <text evidence="8">Belongs to the TonB-dependent receptor family.</text>
</comment>
<evidence type="ECO:0000313" key="12">
    <source>
        <dbReference type="Proteomes" id="UP001474120"/>
    </source>
</evidence>
<keyword evidence="7" id="KW-0998">Cell outer membrane</keyword>
<evidence type="ECO:0000256" key="1">
    <source>
        <dbReference type="ARBA" id="ARBA00004571"/>
    </source>
</evidence>
<accession>A0ABU9L3C5</accession>
<dbReference type="Pfam" id="PF07715">
    <property type="entry name" value="Plug"/>
    <property type="match status" value="1"/>
</dbReference>
<dbReference type="RefSeq" id="WP_342159857.1">
    <property type="nucleotide sequence ID" value="NZ_JBCDNA010000002.1"/>
</dbReference>
<dbReference type="InterPro" id="IPR039426">
    <property type="entry name" value="TonB-dep_rcpt-like"/>
</dbReference>
<evidence type="ECO:0000259" key="9">
    <source>
        <dbReference type="Pfam" id="PF00593"/>
    </source>
</evidence>
<dbReference type="InterPro" id="IPR013784">
    <property type="entry name" value="Carb-bd-like_fold"/>
</dbReference>
<keyword evidence="4" id="KW-0812">Transmembrane</keyword>
<dbReference type="InterPro" id="IPR037066">
    <property type="entry name" value="Plug_dom_sf"/>
</dbReference>
<dbReference type="Pfam" id="PF00593">
    <property type="entry name" value="TonB_dep_Rec_b-barrel"/>
    <property type="match status" value="1"/>
</dbReference>
<dbReference type="Gene3D" id="2.60.40.1120">
    <property type="entry name" value="Carboxypeptidase-like, regulatory domain"/>
    <property type="match status" value="1"/>
</dbReference>
<dbReference type="EMBL" id="JBCDNA010000002">
    <property type="protein sequence ID" value="MEL4455876.1"/>
    <property type="molecule type" value="Genomic_DNA"/>
</dbReference>
<feature type="domain" description="TonB-dependent receptor-like beta-barrel" evidence="9">
    <location>
        <begin position="302"/>
        <end position="730"/>
    </location>
</feature>
<evidence type="ECO:0000256" key="3">
    <source>
        <dbReference type="ARBA" id="ARBA00022452"/>
    </source>
</evidence>
<keyword evidence="6 8" id="KW-0472">Membrane</keyword>
<dbReference type="InterPro" id="IPR000531">
    <property type="entry name" value="Beta-barrel_TonB"/>
</dbReference>
<dbReference type="Pfam" id="PF13715">
    <property type="entry name" value="CarbopepD_reg_2"/>
    <property type="match status" value="1"/>
</dbReference>
<comment type="subcellular location">
    <subcellularLocation>
        <location evidence="1">Cell outer membrane</location>
        <topology evidence="1">Multi-pass membrane protein</topology>
    </subcellularLocation>
</comment>
<organism evidence="11 12">
    <name type="scientific">Lutimonas vermicola</name>
    <dbReference type="NCBI Taxonomy" id="414288"/>
    <lineage>
        <taxon>Bacteria</taxon>
        <taxon>Pseudomonadati</taxon>
        <taxon>Bacteroidota</taxon>
        <taxon>Flavobacteriia</taxon>
        <taxon>Flavobacteriales</taxon>
        <taxon>Flavobacteriaceae</taxon>
        <taxon>Lutimonas</taxon>
    </lineage>
</organism>
<feature type="domain" description="TonB-dependent receptor plug" evidence="10">
    <location>
        <begin position="104"/>
        <end position="206"/>
    </location>
</feature>
<reference evidence="11 12" key="1">
    <citation type="submission" date="2024-04" db="EMBL/GenBank/DDBJ databases">
        <title>whole genome sequencing of Lutimonas vermicola strain IMCC1616.</title>
        <authorList>
            <person name="Bae S.S."/>
        </authorList>
    </citation>
    <scope>NUCLEOTIDE SEQUENCE [LARGE SCALE GENOMIC DNA]</scope>
    <source>
        <strain evidence="11 12">IMCC1616</strain>
    </source>
</reference>
<keyword evidence="11" id="KW-0675">Receptor</keyword>
<keyword evidence="2" id="KW-0813">Transport</keyword>
<evidence type="ECO:0000256" key="4">
    <source>
        <dbReference type="ARBA" id="ARBA00022692"/>
    </source>
</evidence>
<evidence type="ECO:0000256" key="6">
    <source>
        <dbReference type="ARBA" id="ARBA00023136"/>
    </source>
</evidence>
<dbReference type="SUPFAM" id="SSF49452">
    <property type="entry name" value="Starch-binding domain-like"/>
    <property type="match status" value="1"/>
</dbReference>
<dbReference type="InterPro" id="IPR036942">
    <property type="entry name" value="Beta-barrel_TonB_sf"/>
</dbReference>
<keyword evidence="3" id="KW-1134">Transmembrane beta strand</keyword>
<dbReference type="PANTHER" id="PTHR30069:SF57">
    <property type="entry name" value="TONB-DEPENDENT RECEPTOR"/>
    <property type="match status" value="1"/>
</dbReference>